<dbReference type="SUPFAM" id="SSF56854">
    <property type="entry name" value="Bcl-2 inhibitors of programmed cell death"/>
    <property type="match status" value="1"/>
</dbReference>
<sequence>MAPNATIVEWQTSEIIRYLFEDDDDHTPRLLDAELEVDSHTASQDDNFDPVIIADKLRSVADSLNDDLRFKAVLTDLKVAAAQEALEAAFSKGVETIFQTQVVQKAEVAAEMQLIRATVTFGLYVKKTAPELKNKVRSAMTAFLTRRVGSWVEQQGGWDQVRCD</sequence>
<dbReference type="EMBL" id="JAUZQC010000004">
    <property type="protein sequence ID" value="KAK5872743.1"/>
    <property type="molecule type" value="Genomic_DNA"/>
</dbReference>
<keyword evidence="3" id="KW-1185">Reference proteome</keyword>
<organism evidence="2 3">
    <name type="scientific">Eleginops maclovinus</name>
    <name type="common">Patagonian blennie</name>
    <name type="synonym">Eleginus maclovinus</name>
    <dbReference type="NCBI Taxonomy" id="56733"/>
    <lineage>
        <taxon>Eukaryota</taxon>
        <taxon>Metazoa</taxon>
        <taxon>Chordata</taxon>
        <taxon>Craniata</taxon>
        <taxon>Vertebrata</taxon>
        <taxon>Euteleostomi</taxon>
        <taxon>Actinopterygii</taxon>
        <taxon>Neopterygii</taxon>
        <taxon>Teleostei</taxon>
        <taxon>Neoteleostei</taxon>
        <taxon>Acanthomorphata</taxon>
        <taxon>Eupercaria</taxon>
        <taxon>Perciformes</taxon>
        <taxon>Notothenioidei</taxon>
        <taxon>Eleginopidae</taxon>
        <taxon>Eleginops</taxon>
    </lineage>
</organism>
<dbReference type="Proteomes" id="UP001346869">
    <property type="component" value="Unassembled WGS sequence"/>
</dbReference>
<dbReference type="PANTHER" id="PTHR36466">
    <property type="entry name" value="BCL-2-LIKE PROTEIN 15"/>
    <property type="match status" value="1"/>
</dbReference>
<evidence type="ECO:0000256" key="1">
    <source>
        <dbReference type="ARBA" id="ARBA00022703"/>
    </source>
</evidence>
<reference evidence="2 3" key="2">
    <citation type="journal article" date="2023" name="Mol. Biol. Evol.">
        <title>Genomics of Secondarily Temperate Adaptation in the Only Non-Antarctic Icefish.</title>
        <authorList>
            <person name="Rivera-Colon A.G."/>
            <person name="Rayamajhi N."/>
            <person name="Minhas B.F."/>
            <person name="Madrigal G."/>
            <person name="Bilyk K.T."/>
            <person name="Yoon V."/>
            <person name="Hune M."/>
            <person name="Gregory S."/>
            <person name="Cheng C.H.C."/>
            <person name="Catchen J.M."/>
        </authorList>
    </citation>
    <scope>NUCLEOTIDE SEQUENCE [LARGE SCALE GENOMIC DNA]</scope>
    <source>
        <strain evidence="2">JMC-PN-2008</strain>
    </source>
</reference>
<dbReference type="PROSITE" id="PS50062">
    <property type="entry name" value="BCL2_FAMILY"/>
    <property type="match status" value="1"/>
</dbReference>
<name>A0AAN8AUF5_ELEMC</name>
<evidence type="ECO:0000313" key="2">
    <source>
        <dbReference type="EMBL" id="KAK5872743.1"/>
    </source>
</evidence>
<dbReference type="GO" id="GO:0042981">
    <property type="term" value="P:regulation of apoptotic process"/>
    <property type="evidence" value="ECO:0007669"/>
    <property type="project" value="InterPro"/>
</dbReference>
<evidence type="ECO:0008006" key="4">
    <source>
        <dbReference type="Google" id="ProtNLM"/>
    </source>
</evidence>
<dbReference type="InterPro" id="IPR036834">
    <property type="entry name" value="Bcl-2-like_sf"/>
</dbReference>
<dbReference type="AlphaFoldDB" id="A0AAN8AUF5"/>
<evidence type="ECO:0000313" key="3">
    <source>
        <dbReference type="Proteomes" id="UP001346869"/>
    </source>
</evidence>
<proteinExistence type="predicted"/>
<dbReference type="InterPro" id="IPR033543">
    <property type="entry name" value="BCL2L15"/>
</dbReference>
<comment type="caution">
    <text evidence="2">The sequence shown here is derived from an EMBL/GenBank/DDBJ whole genome shotgun (WGS) entry which is preliminary data.</text>
</comment>
<dbReference type="GO" id="GO:0006915">
    <property type="term" value="P:apoptotic process"/>
    <property type="evidence" value="ECO:0007669"/>
    <property type="project" value="UniProtKB-KW"/>
</dbReference>
<dbReference type="InterPro" id="IPR002475">
    <property type="entry name" value="Bcl2-like"/>
</dbReference>
<protein>
    <recommendedName>
        <fullName evidence="4">Bcl-2-like protein 15</fullName>
    </recommendedName>
</protein>
<dbReference type="PANTHER" id="PTHR36466:SF1">
    <property type="entry name" value="BCL-2-LIKE PROTEIN 15"/>
    <property type="match status" value="1"/>
</dbReference>
<dbReference type="Gene3D" id="1.10.437.10">
    <property type="entry name" value="Blc2-like"/>
    <property type="match status" value="1"/>
</dbReference>
<gene>
    <name evidence="2" type="ORF">PBY51_013416</name>
</gene>
<reference evidence="2 3" key="1">
    <citation type="journal article" date="2023" name="Genes (Basel)">
        <title>Chromosome-Level Genome Assembly and Circadian Gene Repertoire of the Patagonia Blennie Eleginops maclovinus-The Closest Ancestral Proxy of Antarctic Cryonotothenioids.</title>
        <authorList>
            <person name="Cheng C.C."/>
            <person name="Rivera-Colon A.G."/>
            <person name="Minhas B.F."/>
            <person name="Wilson L."/>
            <person name="Rayamajhi N."/>
            <person name="Vargas-Chacoff L."/>
            <person name="Catchen J.M."/>
        </authorList>
    </citation>
    <scope>NUCLEOTIDE SEQUENCE [LARGE SCALE GENOMIC DNA]</scope>
    <source>
        <strain evidence="2">JMC-PN-2008</strain>
    </source>
</reference>
<keyword evidence="1" id="KW-0053">Apoptosis</keyword>
<accession>A0AAN8AUF5</accession>